<accession>A0A5D4SCX6</accession>
<organism evidence="1 2">
    <name type="scientific">Sutcliffiella horikoshii</name>
    <dbReference type="NCBI Taxonomy" id="79883"/>
    <lineage>
        <taxon>Bacteria</taxon>
        <taxon>Bacillati</taxon>
        <taxon>Bacillota</taxon>
        <taxon>Bacilli</taxon>
        <taxon>Bacillales</taxon>
        <taxon>Bacillaceae</taxon>
        <taxon>Sutcliffiella</taxon>
    </lineage>
</organism>
<comment type="caution">
    <text evidence="1">The sequence shown here is derived from an EMBL/GenBank/DDBJ whole genome shotgun (WGS) entry which is preliminary data.</text>
</comment>
<dbReference type="EMBL" id="VTEV01000015">
    <property type="protein sequence ID" value="TYS60491.1"/>
    <property type="molecule type" value="Genomic_DNA"/>
</dbReference>
<reference evidence="1 2" key="1">
    <citation type="submission" date="2019-08" db="EMBL/GenBank/DDBJ databases">
        <title>Bacillus genomes from the desert of Cuatro Cienegas, Coahuila.</title>
        <authorList>
            <person name="Olmedo-Alvarez G."/>
        </authorList>
    </citation>
    <scope>NUCLEOTIDE SEQUENCE [LARGE SCALE GENOMIC DNA]</scope>
    <source>
        <strain evidence="1 2">CH28_1T</strain>
    </source>
</reference>
<evidence type="ECO:0000313" key="1">
    <source>
        <dbReference type="EMBL" id="TYS60491.1"/>
    </source>
</evidence>
<sequence length="100" mass="11557">MCREELVKFMMANFMISVQDAENLVEGLQKGYLTGKCNYAMVLGERDRRIESIEKEFKDCLVTLSEIKHLTNDVVYSEAKLEIIRNLANKHLLEARVCES</sequence>
<gene>
    <name evidence="1" type="ORF">FZC76_21715</name>
</gene>
<dbReference type="AlphaFoldDB" id="A0A5D4SCX6"/>
<dbReference type="RefSeq" id="WP_148990197.1">
    <property type="nucleotide sequence ID" value="NZ_VTEV01000015.1"/>
</dbReference>
<evidence type="ECO:0000313" key="2">
    <source>
        <dbReference type="Proteomes" id="UP000322524"/>
    </source>
</evidence>
<name>A0A5D4SCX6_9BACI</name>
<dbReference type="Proteomes" id="UP000322524">
    <property type="component" value="Unassembled WGS sequence"/>
</dbReference>
<protein>
    <submittedName>
        <fullName evidence="1">Uncharacterized protein</fullName>
    </submittedName>
</protein>
<proteinExistence type="predicted"/>